<dbReference type="Proteomes" id="UP001557470">
    <property type="component" value="Unassembled WGS sequence"/>
</dbReference>
<dbReference type="EMBL" id="JAGEUA010000004">
    <property type="protein sequence ID" value="KAL0984944.1"/>
    <property type="molecule type" value="Genomic_DNA"/>
</dbReference>
<proteinExistence type="predicted"/>
<gene>
    <name evidence="2" type="ORF">UPYG_G00150810</name>
</gene>
<reference evidence="2 3" key="1">
    <citation type="submission" date="2024-06" db="EMBL/GenBank/DDBJ databases">
        <authorList>
            <person name="Pan Q."/>
            <person name="Wen M."/>
            <person name="Jouanno E."/>
            <person name="Zahm M."/>
            <person name="Klopp C."/>
            <person name="Cabau C."/>
            <person name="Louis A."/>
            <person name="Berthelot C."/>
            <person name="Parey E."/>
            <person name="Roest Crollius H."/>
            <person name="Montfort J."/>
            <person name="Robinson-Rechavi M."/>
            <person name="Bouchez O."/>
            <person name="Lampietro C."/>
            <person name="Lopez Roques C."/>
            <person name="Donnadieu C."/>
            <person name="Postlethwait J."/>
            <person name="Bobe J."/>
            <person name="Verreycken H."/>
            <person name="Guiguen Y."/>
        </authorList>
    </citation>
    <scope>NUCLEOTIDE SEQUENCE [LARGE SCALE GENOMIC DNA]</scope>
    <source>
        <strain evidence="2">Up_M1</strain>
        <tissue evidence="2">Testis</tissue>
    </source>
</reference>
<evidence type="ECO:0000256" key="1">
    <source>
        <dbReference type="SAM" id="Coils"/>
    </source>
</evidence>
<evidence type="ECO:0000313" key="3">
    <source>
        <dbReference type="Proteomes" id="UP001557470"/>
    </source>
</evidence>
<organism evidence="2 3">
    <name type="scientific">Umbra pygmaea</name>
    <name type="common">Eastern mudminnow</name>
    <dbReference type="NCBI Taxonomy" id="75934"/>
    <lineage>
        <taxon>Eukaryota</taxon>
        <taxon>Metazoa</taxon>
        <taxon>Chordata</taxon>
        <taxon>Craniata</taxon>
        <taxon>Vertebrata</taxon>
        <taxon>Euteleostomi</taxon>
        <taxon>Actinopterygii</taxon>
        <taxon>Neopterygii</taxon>
        <taxon>Teleostei</taxon>
        <taxon>Protacanthopterygii</taxon>
        <taxon>Esociformes</taxon>
        <taxon>Umbridae</taxon>
        <taxon>Umbra</taxon>
    </lineage>
</organism>
<sequence length="156" mass="18445">MLPNITSLRMYFNGKLKAAVDELFGAFEKTITEHSHLKQENYRLIAEHREKMSRVEEENVRLHRLLDLVLKPEIKIHRLEDLQQLTLSVSEEVRPEEDQRYSESEAMSLEPYNPTWRDRCISARQRQEREGQYKHISVRTSDDNNMPAVISSMSTM</sequence>
<feature type="coiled-coil region" evidence="1">
    <location>
        <begin position="38"/>
        <end position="65"/>
    </location>
</feature>
<keyword evidence="3" id="KW-1185">Reference proteome</keyword>
<accession>A0ABD0XLT9</accession>
<name>A0ABD0XLT9_UMBPY</name>
<dbReference type="AlphaFoldDB" id="A0ABD0XLT9"/>
<comment type="caution">
    <text evidence="2">The sequence shown here is derived from an EMBL/GenBank/DDBJ whole genome shotgun (WGS) entry which is preliminary data.</text>
</comment>
<protein>
    <submittedName>
        <fullName evidence="2">Uncharacterized protein</fullName>
    </submittedName>
</protein>
<keyword evidence="1" id="KW-0175">Coiled coil</keyword>
<evidence type="ECO:0000313" key="2">
    <source>
        <dbReference type="EMBL" id="KAL0984944.1"/>
    </source>
</evidence>